<name>A0A934NGB6_9BACT</name>
<organism evidence="2 3">
    <name type="scientific">Candidatus Amunia macphersoniae</name>
    <dbReference type="NCBI Taxonomy" id="3127014"/>
    <lineage>
        <taxon>Bacteria</taxon>
        <taxon>Bacillati</taxon>
        <taxon>Candidatus Dormiibacterota</taxon>
        <taxon>Candidatus Dormibacteria</taxon>
        <taxon>Candidatus Aeolococcales</taxon>
        <taxon>Candidatus Aeolococcaceae</taxon>
        <taxon>Candidatus Amunia</taxon>
    </lineage>
</organism>
<dbReference type="Proteomes" id="UP000614410">
    <property type="component" value="Unassembled WGS sequence"/>
</dbReference>
<dbReference type="Pfam" id="PF03992">
    <property type="entry name" value="ABM"/>
    <property type="match status" value="1"/>
</dbReference>
<keyword evidence="2" id="KW-0560">Oxidoreductase</keyword>
<accession>A0A934NGB6</accession>
<dbReference type="InterPro" id="IPR007138">
    <property type="entry name" value="ABM_dom"/>
</dbReference>
<dbReference type="InterPro" id="IPR011008">
    <property type="entry name" value="Dimeric_a/b-barrel"/>
</dbReference>
<keyword evidence="2" id="KW-0503">Monooxygenase</keyword>
<reference evidence="2 3" key="1">
    <citation type="submission" date="2020-10" db="EMBL/GenBank/DDBJ databases">
        <title>Ca. Dormibacterota MAGs.</title>
        <authorList>
            <person name="Montgomery K."/>
        </authorList>
    </citation>
    <scope>NUCLEOTIDE SEQUENCE [LARGE SCALE GENOMIC DNA]</scope>
    <source>
        <strain evidence="2">Mitchell_Peninsula_5</strain>
    </source>
</reference>
<evidence type="ECO:0000313" key="3">
    <source>
        <dbReference type="Proteomes" id="UP000614410"/>
    </source>
</evidence>
<dbReference type="Gene3D" id="3.30.70.100">
    <property type="match status" value="1"/>
</dbReference>
<proteinExistence type="predicted"/>
<gene>
    <name evidence="2" type="ORF">JF887_06730</name>
</gene>
<dbReference type="AlphaFoldDB" id="A0A934NGB6"/>
<dbReference type="SUPFAM" id="SSF54909">
    <property type="entry name" value="Dimeric alpha+beta barrel"/>
    <property type="match status" value="1"/>
</dbReference>
<feature type="domain" description="ABM" evidence="1">
    <location>
        <begin position="1"/>
        <end position="64"/>
    </location>
</feature>
<evidence type="ECO:0000259" key="1">
    <source>
        <dbReference type="Pfam" id="PF03992"/>
    </source>
</evidence>
<dbReference type="GO" id="GO:0004497">
    <property type="term" value="F:monooxygenase activity"/>
    <property type="evidence" value="ECO:0007669"/>
    <property type="project" value="UniProtKB-KW"/>
</dbReference>
<evidence type="ECO:0000313" key="2">
    <source>
        <dbReference type="EMBL" id="MBJ7609111.1"/>
    </source>
</evidence>
<comment type="caution">
    <text evidence="2">The sequence shown here is derived from an EMBL/GenBank/DDBJ whole genome shotgun (WGS) entry which is preliminary data.</text>
</comment>
<protein>
    <submittedName>
        <fullName evidence="2">Antibiotic biosynthesis monooxygenase</fullName>
    </submittedName>
</protein>
<sequence>MFVFMTLHYPSAEAVEALADGMAQMRGWMESQPGCLGVDPPLLTEDGTCLVGYSRWESKEALLATGIDLDTLTETPSGELRQRQRYFLTSSRNASA</sequence>
<dbReference type="EMBL" id="JAEKNN010000030">
    <property type="protein sequence ID" value="MBJ7609111.1"/>
    <property type="molecule type" value="Genomic_DNA"/>
</dbReference>